<feature type="region of interest" description="Disordered" evidence="1">
    <location>
        <begin position="164"/>
        <end position="189"/>
    </location>
</feature>
<evidence type="ECO:0000256" key="1">
    <source>
        <dbReference type="SAM" id="MobiDB-lite"/>
    </source>
</evidence>
<organism evidence="2 3">
    <name type="scientific">Diploscapter pachys</name>
    <dbReference type="NCBI Taxonomy" id="2018661"/>
    <lineage>
        <taxon>Eukaryota</taxon>
        <taxon>Metazoa</taxon>
        <taxon>Ecdysozoa</taxon>
        <taxon>Nematoda</taxon>
        <taxon>Chromadorea</taxon>
        <taxon>Rhabditida</taxon>
        <taxon>Rhabditina</taxon>
        <taxon>Rhabditomorpha</taxon>
        <taxon>Rhabditoidea</taxon>
        <taxon>Rhabditidae</taxon>
        <taxon>Diploscapter</taxon>
    </lineage>
</organism>
<sequence length="202" mass="22931">MESRPSPSAFNRHIRILICGAGKTGKSTVIQGFCTHIDESGGWRAFLFDDEEILIDVKEASNWRKNYASDYDGFLVIFSADDDYTFNYALEIIAEIQSCGIFPTILVECKNDLILEESTEQIEIDNEVRRRKLRMYSICGFDESHIVHPFAYLVEKLTRSENSESAKSRGDLGKITEVTEPNSRTSDMGSFVAKDKETCKIM</sequence>
<dbReference type="SMART" id="SM00173">
    <property type="entry name" value="RAS"/>
    <property type="match status" value="1"/>
</dbReference>
<name>A0A2A2JJF2_9BILA</name>
<keyword evidence="3" id="KW-1185">Reference proteome</keyword>
<evidence type="ECO:0000313" key="2">
    <source>
        <dbReference type="EMBL" id="PAV61741.1"/>
    </source>
</evidence>
<dbReference type="EMBL" id="LIAE01010401">
    <property type="protein sequence ID" value="PAV61741.1"/>
    <property type="molecule type" value="Genomic_DNA"/>
</dbReference>
<reference evidence="2 3" key="1">
    <citation type="journal article" date="2017" name="Curr. Biol.">
        <title>Genome architecture and evolution of a unichromosomal asexual nematode.</title>
        <authorList>
            <person name="Fradin H."/>
            <person name="Zegar C."/>
            <person name="Gutwein M."/>
            <person name="Lucas J."/>
            <person name="Kovtun M."/>
            <person name="Corcoran D."/>
            <person name="Baugh L.R."/>
            <person name="Kiontke K."/>
            <person name="Gunsalus K."/>
            <person name="Fitch D.H."/>
            <person name="Piano F."/>
        </authorList>
    </citation>
    <scope>NUCLEOTIDE SEQUENCE [LARGE SCALE GENOMIC DNA]</scope>
    <source>
        <strain evidence="2">PF1309</strain>
    </source>
</reference>
<gene>
    <name evidence="2" type="ORF">WR25_11158</name>
</gene>
<protein>
    <submittedName>
        <fullName evidence="2">Uncharacterized protein</fullName>
    </submittedName>
</protein>
<feature type="compositionally biased region" description="Polar residues" evidence="1">
    <location>
        <begin position="179"/>
        <end position="188"/>
    </location>
</feature>
<accession>A0A2A2JJF2</accession>
<proteinExistence type="predicted"/>
<feature type="compositionally biased region" description="Basic and acidic residues" evidence="1">
    <location>
        <begin position="164"/>
        <end position="174"/>
    </location>
</feature>
<dbReference type="Proteomes" id="UP000218231">
    <property type="component" value="Unassembled WGS sequence"/>
</dbReference>
<dbReference type="OrthoDB" id="6585768at2759"/>
<comment type="caution">
    <text evidence="2">The sequence shown here is derived from an EMBL/GenBank/DDBJ whole genome shotgun (WGS) entry which is preliminary data.</text>
</comment>
<dbReference type="SUPFAM" id="SSF52540">
    <property type="entry name" value="P-loop containing nucleoside triphosphate hydrolases"/>
    <property type="match status" value="1"/>
</dbReference>
<dbReference type="AlphaFoldDB" id="A0A2A2JJF2"/>
<dbReference type="Gene3D" id="3.40.50.300">
    <property type="entry name" value="P-loop containing nucleotide triphosphate hydrolases"/>
    <property type="match status" value="1"/>
</dbReference>
<dbReference type="InterPro" id="IPR027417">
    <property type="entry name" value="P-loop_NTPase"/>
</dbReference>
<dbReference type="STRING" id="2018661.A0A2A2JJF2"/>
<evidence type="ECO:0000313" key="3">
    <source>
        <dbReference type="Proteomes" id="UP000218231"/>
    </source>
</evidence>